<reference evidence="2" key="1">
    <citation type="submission" date="2016-10" db="EMBL/GenBank/DDBJ databases">
        <authorList>
            <person name="Varghese N."/>
            <person name="Submissions S."/>
        </authorList>
    </citation>
    <scope>NUCLEOTIDE SEQUENCE [LARGE SCALE GENOMIC DNA]</scope>
    <source>
        <strain evidence="2">DSM 18609</strain>
    </source>
</reference>
<keyword evidence="2" id="KW-1185">Reference proteome</keyword>
<dbReference type="RefSeq" id="WP_143009615.1">
    <property type="nucleotide sequence ID" value="NZ_FMZH01000008.1"/>
</dbReference>
<dbReference type="STRING" id="390242.SAMN04488024_10892"/>
<sequence>MRNLFFSIICLLTINICRGQTKQVSIEDQKIKKTIIGFLNWYKVNENKLENSTIITGFNTDTVKKGMIVKINMEAVEKHLTNFNRAGYVSESFLNDLKQIYQNVSDTLVKHPVIDYFGPIVGLEADPIFGFEPEEILDHFKEGKFTKIYWIYDKAIVKFDISRFGQYIFTLTKVNNKWLIDYYGLDRTNIDKMQK</sequence>
<evidence type="ECO:0008006" key="3">
    <source>
        <dbReference type="Google" id="ProtNLM"/>
    </source>
</evidence>
<dbReference type="Proteomes" id="UP000199455">
    <property type="component" value="Unassembled WGS sequence"/>
</dbReference>
<gene>
    <name evidence="1" type="ORF">SAMN04488024_10892</name>
</gene>
<dbReference type="EMBL" id="FMZH01000008">
    <property type="protein sequence ID" value="SDD83304.1"/>
    <property type="molecule type" value="Genomic_DNA"/>
</dbReference>
<organism evidence="1 2">
    <name type="scientific">Pedobacter soli</name>
    <dbReference type="NCBI Taxonomy" id="390242"/>
    <lineage>
        <taxon>Bacteria</taxon>
        <taxon>Pseudomonadati</taxon>
        <taxon>Bacteroidota</taxon>
        <taxon>Sphingobacteriia</taxon>
        <taxon>Sphingobacteriales</taxon>
        <taxon>Sphingobacteriaceae</taxon>
        <taxon>Pedobacter</taxon>
    </lineage>
</organism>
<evidence type="ECO:0000313" key="1">
    <source>
        <dbReference type="EMBL" id="SDD83304.1"/>
    </source>
</evidence>
<evidence type="ECO:0000313" key="2">
    <source>
        <dbReference type="Proteomes" id="UP000199455"/>
    </source>
</evidence>
<protein>
    <recommendedName>
        <fullName evidence="3">DUF3828 domain-containing protein</fullName>
    </recommendedName>
</protein>
<accession>A0A1G6XYK0</accession>
<name>A0A1G6XYK0_9SPHI</name>
<proteinExistence type="predicted"/>
<dbReference type="AlphaFoldDB" id="A0A1G6XYK0"/>